<dbReference type="Gene3D" id="3.40.850.10">
    <property type="entry name" value="Kinesin motor domain"/>
    <property type="match status" value="1"/>
</dbReference>
<dbReference type="InterPro" id="IPR004009">
    <property type="entry name" value="SH3_Myosin"/>
</dbReference>
<evidence type="ECO:0000256" key="4">
    <source>
        <dbReference type="ARBA" id="ARBA00022840"/>
    </source>
</evidence>
<comment type="similarity">
    <text evidence="1">Belongs to the TRAFAC class myosin-kinesin ATPase superfamily. Myosin family. Plant myosin class XI subfamily.</text>
</comment>
<proteinExistence type="inferred from homology"/>
<evidence type="ECO:0000256" key="3">
    <source>
        <dbReference type="ARBA" id="ARBA00022741"/>
    </source>
</evidence>
<dbReference type="CDD" id="cd01384">
    <property type="entry name" value="MYSc_Myo11"/>
    <property type="match status" value="1"/>
</dbReference>
<name>A0A2N9EF88_FAGSY</name>
<dbReference type="FunFam" id="1.20.5.190:FF:000001">
    <property type="entry name" value="unconventional myosin-Va"/>
    <property type="match status" value="1"/>
</dbReference>
<dbReference type="InterPro" id="IPR036018">
    <property type="entry name" value="MYSc_Myo11"/>
</dbReference>
<dbReference type="Pfam" id="PF00612">
    <property type="entry name" value="IQ"/>
    <property type="match status" value="4"/>
</dbReference>
<keyword evidence="6" id="KW-0175">Coiled coil</keyword>
<keyword evidence="3 10" id="KW-0547">Nucleotide-binding</keyword>
<reference evidence="13" key="1">
    <citation type="submission" date="2018-02" db="EMBL/GenBank/DDBJ databases">
        <authorList>
            <person name="Cohen D.B."/>
            <person name="Kent A.D."/>
        </authorList>
    </citation>
    <scope>NUCLEOTIDE SEQUENCE</scope>
</reference>
<dbReference type="Gene3D" id="1.20.58.530">
    <property type="match status" value="1"/>
</dbReference>
<dbReference type="InterPro" id="IPR001609">
    <property type="entry name" value="Myosin_head_motor_dom-like"/>
</dbReference>
<dbReference type="SUPFAM" id="SSF56672">
    <property type="entry name" value="DNA/RNA polymerases"/>
    <property type="match status" value="1"/>
</dbReference>
<protein>
    <recommendedName>
        <fullName evidence="14">Reverse transcriptase domain-containing protein</fullName>
    </recommendedName>
</protein>
<evidence type="ECO:0000259" key="12">
    <source>
        <dbReference type="PROSITE" id="PS51844"/>
    </source>
</evidence>
<feature type="domain" description="Myosin N-terminal SH3-like" evidence="12">
    <location>
        <begin position="6"/>
        <end position="55"/>
    </location>
</feature>
<comment type="caution">
    <text evidence="10">Lacks conserved residue(s) required for the propagation of feature annotation.</text>
</comment>
<keyword evidence="8 10" id="KW-0505">Motor protein</keyword>
<keyword evidence="2" id="KW-0677">Repeat</keyword>
<dbReference type="GO" id="GO:0005516">
    <property type="term" value="F:calmodulin binding"/>
    <property type="evidence" value="ECO:0007669"/>
    <property type="project" value="UniProtKB-KW"/>
</dbReference>
<dbReference type="GO" id="GO:0009860">
    <property type="term" value="P:pollen tube growth"/>
    <property type="evidence" value="ECO:0007669"/>
    <property type="project" value="TreeGrafter"/>
</dbReference>
<dbReference type="GO" id="GO:0005737">
    <property type="term" value="C:cytoplasm"/>
    <property type="evidence" value="ECO:0007669"/>
    <property type="project" value="TreeGrafter"/>
</dbReference>
<dbReference type="SUPFAM" id="SSF56219">
    <property type="entry name" value="DNase I-like"/>
    <property type="match status" value="1"/>
</dbReference>
<gene>
    <name evidence="13" type="ORF">FSB_LOCUS5518</name>
</gene>
<dbReference type="GO" id="GO:0000146">
    <property type="term" value="F:microfilament motor activity"/>
    <property type="evidence" value="ECO:0007669"/>
    <property type="project" value="TreeGrafter"/>
</dbReference>
<dbReference type="Gene3D" id="3.30.70.1590">
    <property type="match status" value="1"/>
</dbReference>
<dbReference type="CDD" id="cd23767">
    <property type="entry name" value="IQCD"/>
    <property type="match status" value="2"/>
</dbReference>
<dbReference type="PROSITE" id="PS51456">
    <property type="entry name" value="MYOSIN_MOTOR"/>
    <property type="match status" value="2"/>
</dbReference>
<dbReference type="SMART" id="SM00242">
    <property type="entry name" value="MYSc"/>
    <property type="match status" value="1"/>
</dbReference>
<organism evidence="13">
    <name type="scientific">Fagus sylvatica</name>
    <name type="common">Beechnut</name>
    <dbReference type="NCBI Taxonomy" id="28930"/>
    <lineage>
        <taxon>Eukaryota</taxon>
        <taxon>Viridiplantae</taxon>
        <taxon>Streptophyta</taxon>
        <taxon>Embryophyta</taxon>
        <taxon>Tracheophyta</taxon>
        <taxon>Spermatophyta</taxon>
        <taxon>Magnoliopsida</taxon>
        <taxon>eudicotyledons</taxon>
        <taxon>Gunneridae</taxon>
        <taxon>Pentapetalae</taxon>
        <taxon>rosids</taxon>
        <taxon>fabids</taxon>
        <taxon>Fagales</taxon>
        <taxon>Fagaceae</taxon>
        <taxon>Fagus</taxon>
    </lineage>
</organism>
<dbReference type="Gene3D" id="1.20.5.190">
    <property type="match status" value="3"/>
</dbReference>
<dbReference type="Pfam" id="PF13966">
    <property type="entry name" value="zf-RVT"/>
    <property type="match status" value="1"/>
</dbReference>
<dbReference type="PRINTS" id="PR00193">
    <property type="entry name" value="MYOSINHEAVY"/>
</dbReference>
<dbReference type="InterPro" id="IPR036961">
    <property type="entry name" value="Kinesin_motor_dom_sf"/>
</dbReference>
<dbReference type="GO" id="GO:0030048">
    <property type="term" value="P:actin filament-based movement"/>
    <property type="evidence" value="ECO:0007669"/>
    <property type="project" value="UniProtKB-ARBA"/>
</dbReference>
<evidence type="ECO:0000256" key="5">
    <source>
        <dbReference type="ARBA" id="ARBA00022860"/>
    </source>
</evidence>
<keyword evidence="4 10" id="KW-0067">ATP-binding</keyword>
<dbReference type="FunFam" id="1.20.120.720:FF:000011">
    <property type="entry name" value="Myosin 2"/>
    <property type="match status" value="1"/>
</dbReference>
<dbReference type="Pfam" id="PF00078">
    <property type="entry name" value="RVT_1"/>
    <property type="match status" value="1"/>
</dbReference>
<evidence type="ECO:0000256" key="7">
    <source>
        <dbReference type="ARBA" id="ARBA00023123"/>
    </source>
</evidence>
<dbReference type="GO" id="GO:0005524">
    <property type="term" value="F:ATP binding"/>
    <property type="evidence" value="ECO:0007669"/>
    <property type="project" value="UniProtKB-UniRule"/>
</dbReference>
<keyword evidence="5" id="KW-0112">Calmodulin-binding</keyword>
<dbReference type="EMBL" id="OIVN01000284">
    <property type="protein sequence ID" value="SPC77636.1"/>
    <property type="molecule type" value="Genomic_DNA"/>
</dbReference>
<evidence type="ECO:0000256" key="1">
    <source>
        <dbReference type="ARBA" id="ARBA00008049"/>
    </source>
</evidence>
<dbReference type="PANTHER" id="PTHR13140:SF792">
    <property type="entry name" value="MYOSIN-9"/>
    <property type="match status" value="1"/>
</dbReference>
<dbReference type="Pfam" id="PF02736">
    <property type="entry name" value="Myosin_N"/>
    <property type="match status" value="1"/>
</dbReference>
<dbReference type="GO" id="GO:0016020">
    <property type="term" value="C:membrane"/>
    <property type="evidence" value="ECO:0007669"/>
    <property type="project" value="TreeGrafter"/>
</dbReference>
<accession>A0A2N9EF88</accession>
<dbReference type="SUPFAM" id="SSF52540">
    <property type="entry name" value="P-loop containing nucleoside triphosphate hydrolases"/>
    <property type="match status" value="2"/>
</dbReference>
<dbReference type="InterPro" id="IPR036691">
    <property type="entry name" value="Endo/exonu/phosph_ase_sf"/>
</dbReference>
<evidence type="ECO:0000313" key="13">
    <source>
        <dbReference type="EMBL" id="SPC77636.1"/>
    </source>
</evidence>
<dbReference type="SMART" id="SM00015">
    <property type="entry name" value="IQ"/>
    <property type="match status" value="6"/>
</dbReference>
<dbReference type="PANTHER" id="PTHR13140">
    <property type="entry name" value="MYOSIN"/>
    <property type="match status" value="1"/>
</dbReference>
<dbReference type="GO" id="GO:0007015">
    <property type="term" value="P:actin filament organization"/>
    <property type="evidence" value="ECO:0007669"/>
    <property type="project" value="TreeGrafter"/>
</dbReference>
<keyword evidence="7 10" id="KW-0518">Myosin</keyword>
<dbReference type="Pfam" id="PF00063">
    <property type="entry name" value="Myosin_head"/>
    <property type="match status" value="2"/>
</dbReference>
<evidence type="ECO:0000256" key="8">
    <source>
        <dbReference type="ARBA" id="ARBA00023175"/>
    </source>
</evidence>
<evidence type="ECO:0000256" key="2">
    <source>
        <dbReference type="ARBA" id="ARBA00022737"/>
    </source>
</evidence>
<dbReference type="PROSITE" id="PS50096">
    <property type="entry name" value="IQ"/>
    <property type="match status" value="5"/>
</dbReference>
<dbReference type="InterPro" id="IPR000048">
    <property type="entry name" value="IQ_motif_EF-hand-BS"/>
</dbReference>
<dbReference type="FunFam" id="1.20.58.530:FF:000002">
    <property type="entry name" value="Class V myosin"/>
    <property type="match status" value="1"/>
</dbReference>
<dbReference type="Gene3D" id="1.20.120.720">
    <property type="entry name" value="Myosin VI head, motor domain, U50 subdomain"/>
    <property type="match status" value="1"/>
</dbReference>
<dbReference type="GO" id="GO:0051015">
    <property type="term" value="F:actin filament binding"/>
    <property type="evidence" value="ECO:0007669"/>
    <property type="project" value="TreeGrafter"/>
</dbReference>
<dbReference type="FunFam" id="1.10.10.820:FF:000001">
    <property type="entry name" value="Myosin heavy chain"/>
    <property type="match status" value="1"/>
</dbReference>
<keyword evidence="9 10" id="KW-0009">Actin-binding</keyword>
<feature type="domain" description="Myosin motor" evidence="11">
    <location>
        <begin position="898"/>
        <end position="1451"/>
    </location>
</feature>
<evidence type="ECO:0000256" key="10">
    <source>
        <dbReference type="PROSITE-ProRule" id="PRU00782"/>
    </source>
</evidence>
<dbReference type="PROSITE" id="PS51844">
    <property type="entry name" value="SH3_LIKE"/>
    <property type="match status" value="1"/>
</dbReference>
<dbReference type="Gene3D" id="3.60.10.10">
    <property type="entry name" value="Endonuclease/exonuclease/phosphatase"/>
    <property type="match status" value="1"/>
</dbReference>
<evidence type="ECO:0000256" key="9">
    <source>
        <dbReference type="ARBA" id="ARBA00023203"/>
    </source>
</evidence>
<evidence type="ECO:0008006" key="14">
    <source>
        <dbReference type="Google" id="ProtNLM"/>
    </source>
</evidence>
<evidence type="ECO:0000256" key="6">
    <source>
        <dbReference type="ARBA" id="ARBA00023054"/>
    </source>
</evidence>
<feature type="binding site" evidence="10">
    <location>
        <begin position="992"/>
        <end position="999"/>
    </location>
    <ligand>
        <name>ATP</name>
        <dbReference type="ChEBI" id="CHEBI:30616"/>
    </ligand>
</feature>
<dbReference type="InterPro" id="IPR043502">
    <property type="entry name" value="DNA/RNA_pol_sf"/>
</dbReference>
<evidence type="ECO:0000259" key="11">
    <source>
        <dbReference type="PROSITE" id="PS51456"/>
    </source>
</evidence>
<dbReference type="GO" id="GO:0016459">
    <property type="term" value="C:myosin complex"/>
    <property type="evidence" value="ECO:0007669"/>
    <property type="project" value="UniProtKB-KW"/>
</dbReference>
<feature type="domain" description="Myosin motor" evidence="11">
    <location>
        <begin position="1452"/>
        <end position="1524"/>
    </location>
</feature>
<dbReference type="InterPro" id="IPR000477">
    <property type="entry name" value="RT_dom"/>
</dbReference>
<sequence>MPQNIVIGSHIWVGDPELVWIDGEVININGEEAEIQTSNGKTTQHLLKTFWKTPTLSILHEWPPHWVSHRWGFPFTSRTPSRLTSCRWTCTTLWGCRSRVFNSPWYLRRRLMARWASDGDVSGFSSISSPLGLYGPVEGGESLSPLSCSPLCMVVPSVRSTMVKYLGDTVDPLSQPSKWVAHQMNMLRVRKTTNKGARELRNLVSSINYNVDLPLVGGQYTWCSGTTPPSMSRIDRVLVSSDWEEHHPDVLLKLLPWPISDHHPLLVKVGGMSYGKSSFKFENMWLKAEGFVAKVNSWWAGYEFFGTPSFILASKLKALKEDLKRWNKETFGDVRLKRLSRMGEILDLDVKEGSGGLTFEEYNLREELKSEVVIQNMQGDKASGPDGFTMAFFQKCWQVVEADVMAFFGEVFEYCKFEKSLNATFISLIPKRVNALNIRDFCPISLIGSVYKILAKSNRGLRQGDPFSPLLFLLIMEVLSRMLKKTVVGGLLKGFQVDRLDASGVCVSHLLYADDTILFYDAVPEQLLYIRMILTCFEAVTGLKVNMNKSEMVPIGEVTGIDDLAALLSCHVGSLPLQYLGMPLGASYKALGIWNPIIEKIERRLAGWQKLYLSKGGRLTLLKSTLSSMPTYFMSLFPISEFGISFRLIMLYWGNGFGVSGWKESHLWRLWKHVMMGWEVFASHFGHDVGMGDRVLFWHDSWCSDRPFKETFLVLFGCSLNQDDFVASVLVSRSPGSPREWNLSFGRSFNDWELEQVMAFFSLIHSHTPRGEEADKLRWRLNGKGTFDSRSFYHALHAPEAVAFLWKIIWGVKSPRRVAFFMCIVAWDRILTYDNLRKKGFVLAGWCCMCKSDGECVDHVFIHCGAARLLWSLVFRSFGMVVANLSKLHPKDKETPEGGVDDMSKLENLHEPGVLHNLATRFKINEIYTYTGNILIAINPFQRLSHSYDAHMMKCYKGAALGELSPHVFAVADVAYRAMISEGKSNSILVSGESGAGKTETTKMLMQYLAYLGGHTAAEGRTVERQVLESNPVLEAFGNAKTVKNNNSSRFGKFVEIQFDKKGRISGAAIRTYLLERSRVCQISDPERNYHCFYLLCAAPPEEKEKYKLGNPKSFHYLNQSNCYELVGVSDAHDYLTTKRAMDIVGIGQKEQDAIFRVVAAILHLGNIDFAKGEESDSAILKDEESKFHLQMTADLLMCDLHALEDTLCKRIMITPEEIIKRSLDPCGATVSRDGLAKTIYSRLFDWLVDKINVSIGQDPTSKCLIGVLDIYGFESFKTNSFEQFCINFTNEKLQQHFNQHVFKMEQEEYTKEEIDWCYIEFVDNQDILDLVEKKPGGIIALLDEACMFPKSNHETFSQKLYQTFKDHRRFIKPKLARSDFTIVHYAGEVQYQSDQFLDKNKDYVVAEHQNLLSSSSCPFVAGLFPSLSEETAKSSKFSSIGSRVKGVLEAVRIKCAGYPARRTFSEFLNRFGTFAPEILEGNYEEEVACKKILEKMGLTGYQIGKTKVFLRAGQMAELDARRGSILGISAKVIQKQIRTHITRKKFVKKRKASIHIQSFWRGELARKLYMLMKRHAAAVKIQRDLRRHLTRNAYIRIKLSTVVLQTGLRAMIAHNEFRYRERTKAAIVIQAYWRCHRAFSDYKKLKKASLISQSRWKGRISRRELNKQKLVVQEAIEEACPIITEPSNSDLDAEKIETLTMEVEYLKAFVKVNYDKKDEHADAIRFHPYEE</sequence>
<dbReference type="InterPro" id="IPR026960">
    <property type="entry name" value="RVT-Znf"/>
</dbReference>
<dbReference type="Gene3D" id="1.10.10.820">
    <property type="match status" value="1"/>
</dbReference>
<dbReference type="InterPro" id="IPR027417">
    <property type="entry name" value="P-loop_NTPase"/>
</dbReference>